<dbReference type="InterPro" id="IPR009010">
    <property type="entry name" value="Asp_de-COase-like_dom_sf"/>
</dbReference>
<dbReference type="InterPro" id="IPR004201">
    <property type="entry name" value="Cdc48_dom2"/>
</dbReference>
<dbReference type="Gene3D" id="3.40.50.300">
    <property type="entry name" value="P-loop containing nucleotide triphosphate hydrolases"/>
    <property type="match status" value="2"/>
</dbReference>
<evidence type="ECO:0000256" key="6">
    <source>
        <dbReference type="RuleBase" id="RU003651"/>
    </source>
</evidence>
<feature type="domain" description="AAA+ ATPase" evidence="7">
    <location>
        <begin position="489"/>
        <end position="625"/>
    </location>
</feature>
<dbReference type="NCBIfam" id="TIGR01243">
    <property type="entry name" value="CDC48"/>
    <property type="match status" value="1"/>
</dbReference>
<keyword evidence="4 6" id="KW-0067">ATP-binding</keyword>
<dbReference type="InterPro" id="IPR003959">
    <property type="entry name" value="ATPase_AAA_core"/>
</dbReference>
<dbReference type="FunFam" id="1.10.8.60:FF:000057">
    <property type="entry name" value="AAA family ATPase, CDC48 subfamily"/>
    <property type="match status" value="1"/>
</dbReference>
<dbReference type="InterPro" id="IPR003338">
    <property type="entry name" value="CDC4_N-term_subdom"/>
</dbReference>
<dbReference type="GO" id="GO:0016887">
    <property type="term" value="F:ATP hydrolysis activity"/>
    <property type="evidence" value="ECO:0007669"/>
    <property type="project" value="InterPro"/>
</dbReference>
<dbReference type="InterPro" id="IPR050168">
    <property type="entry name" value="AAA_ATPase_domain"/>
</dbReference>
<dbReference type="InterPro" id="IPR041569">
    <property type="entry name" value="AAA_lid_3"/>
</dbReference>
<dbReference type="eggNOG" id="COG1222">
    <property type="taxonomic scope" value="Bacteria"/>
</dbReference>
<sequence length="721" mass="79158">MPDKEKDQSFKVADAMPEDVGRGYVRLDNDDMASLNVIIGDIVEIRGEKMTVAKVVPCYSQFKNQNLAQMEAMIRQNAGVGIDERVTIRKTGYNPCNTLVLSPLDTTIDFSDAQDIEHLERMLNGLPVTIGDRLKVTLAGARAQHFTAIGTAPQGAVVINAATKITVTKPDAQEDMSYSASYEDVGGLDKELERVREMVELPLKYPEVFRQLGVDAPKGVLLYGPPGTGKTLMARAVAHESRATFLHVNGPEIVNKFYGESEARLRELFETAQRRAPSILFIDEIDAIAPKRTEVIGDVEKRIVAQLLALMDGLKNRGNVIVIGATNVPDMVDPALRRPGRFDRELSINPPDREGRLTILKIHTRTMRLAASVDLARIAQMTHGFVGADLAILCKEAGMNAIRRILPRIDLTQEGLPPEILAQLKITYEDFLQAFREVEPTATREFFADRPTTQWLHVGGLESIKEKLRAIIELPLSYPELFRRTRQRIPKGVLLTGPPGTGKTLIVRALAGSTGAHFISVDASVLYSRWLGEAEKGLRQIFKRAKQVAPCILFFDEIDALAPVRCGDDARGGGRLVSQLLIELDNLLDTSNVIVIGATNRPDMLDPALLRAGRFDYRLELPKPAREERREIFTIHTEGIPLASDVDFALLAGATVGLVGSDIEAICKHATMTAIKRHIAGGDRQDDSSLALQFTDFADAVKEITGCLYDSGTGGGTATQD</sequence>
<evidence type="ECO:0000313" key="11">
    <source>
        <dbReference type="Proteomes" id="UP000003240"/>
    </source>
</evidence>
<dbReference type="SMART" id="SM01073">
    <property type="entry name" value="CDC48_N"/>
    <property type="match status" value="1"/>
</dbReference>
<dbReference type="InterPro" id="IPR003593">
    <property type="entry name" value="AAA+_ATPase"/>
</dbReference>
<dbReference type="SUPFAM" id="SSF52540">
    <property type="entry name" value="P-loop containing nucleoside triphosphate hydrolases"/>
    <property type="match status" value="2"/>
</dbReference>
<dbReference type="Gene3D" id="3.10.330.10">
    <property type="match status" value="1"/>
</dbReference>
<dbReference type="PANTHER" id="PTHR23077:SF171">
    <property type="entry name" value="NUCLEAR VALOSIN-CONTAINING PROTEIN-LIKE"/>
    <property type="match status" value="1"/>
</dbReference>
<dbReference type="RefSeq" id="WP_004099114.1">
    <property type="nucleotide sequence ID" value="NZ_AFGF01000240.1"/>
</dbReference>
<dbReference type="Gene3D" id="2.40.40.20">
    <property type="match status" value="1"/>
</dbReference>
<keyword evidence="2" id="KW-0677">Repeat</keyword>
<dbReference type="Proteomes" id="UP000003240">
    <property type="component" value="Unassembled WGS sequence"/>
</dbReference>
<evidence type="ECO:0000259" key="8">
    <source>
        <dbReference type="SMART" id="SM01072"/>
    </source>
</evidence>
<comment type="caution">
    <text evidence="10">The sequence shown here is derived from an EMBL/GenBank/DDBJ whole genome shotgun (WGS) entry which is preliminary data.</text>
</comment>
<dbReference type="GO" id="GO:0005737">
    <property type="term" value="C:cytoplasm"/>
    <property type="evidence" value="ECO:0007669"/>
    <property type="project" value="UniProtKB-ARBA"/>
</dbReference>
<dbReference type="SMART" id="SM00382">
    <property type="entry name" value="AAA"/>
    <property type="match status" value="2"/>
</dbReference>
<dbReference type="InterPro" id="IPR029067">
    <property type="entry name" value="CDC48_domain_2-like_sf"/>
</dbReference>
<feature type="domain" description="CDC48" evidence="8">
    <location>
        <begin position="109"/>
        <end position="174"/>
    </location>
</feature>
<evidence type="ECO:0000256" key="2">
    <source>
        <dbReference type="ARBA" id="ARBA00022737"/>
    </source>
</evidence>
<evidence type="ECO:0000259" key="7">
    <source>
        <dbReference type="SMART" id="SM00382"/>
    </source>
</evidence>
<keyword evidence="3 6" id="KW-0547">Nucleotide-binding</keyword>
<dbReference type="FunFam" id="2.40.40.20:FF:000007">
    <property type="entry name" value="AAA family ATPase"/>
    <property type="match status" value="1"/>
</dbReference>
<dbReference type="SMART" id="SM01072">
    <property type="entry name" value="CDC48_2"/>
    <property type="match status" value="1"/>
</dbReference>
<dbReference type="InterPro" id="IPR005938">
    <property type="entry name" value="AAA_ATPase_CDC48"/>
</dbReference>
<keyword evidence="5" id="KW-0175">Coiled coil</keyword>
<feature type="domain" description="CDC48 N-terminal subdomain" evidence="9">
    <location>
        <begin position="9"/>
        <end position="93"/>
    </location>
</feature>
<dbReference type="STRING" id="1009370.ALO_19442"/>
<comment type="similarity">
    <text evidence="1">Belongs to the AAA ATPase family. CDC48 subfamily.</text>
</comment>
<feature type="domain" description="AAA+ ATPase" evidence="7">
    <location>
        <begin position="216"/>
        <end position="352"/>
    </location>
</feature>
<evidence type="ECO:0000256" key="5">
    <source>
        <dbReference type="ARBA" id="ARBA00023054"/>
    </source>
</evidence>
<dbReference type="FunFam" id="3.40.50.300:FF:000012">
    <property type="entry name" value="Transitional endoplasmic reticulum ATPase"/>
    <property type="match status" value="1"/>
</dbReference>
<dbReference type="SUPFAM" id="SSF50692">
    <property type="entry name" value="ADC-like"/>
    <property type="match status" value="1"/>
</dbReference>
<dbReference type="PROSITE" id="PS00674">
    <property type="entry name" value="AAA"/>
    <property type="match status" value="2"/>
</dbReference>
<evidence type="ECO:0000313" key="10">
    <source>
        <dbReference type="EMBL" id="EGO62170.1"/>
    </source>
</evidence>
<gene>
    <name evidence="10" type="ORF">ALO_19442</name>
</gene>
<dbReference type="Gene3D" id="1.10.8.60">
    <property type="match status" value="2"/>
</dbReference>
<dbReference type="EMBL" id="AFGF01000240">
    <property type="protein sequence ID" value="EGO62170.1"/>
    <property type="molecule type" value="Genomic_DNA"/>
</dbReference>
<dbReference type="FunFam" id="3.40.50.300:FF:001025">
    <property type="entry name" value="ATPase family, AAA domain-containing 2B"/>
    <property type="match status" value="1"/>
</dbReference>
<evidence type="ECO:0000256" key="3">
    <source>
        <dbReference type="ARBA" id="ARBA00022741"/>
    </source>
</evidence>
<evidence type="ECO:0000256" key="1">
    <source>
        <dbReference type="ARBA" id="ARBA00009833"/>
    </source>
</evidence>
<dbReference type="Pfam" id="PF17862">
    <property type="entry name" value="AAA_lid_3"/>
    <property type="match status" value="2"/>
</dbReference>
<dbReference type="OrthoDB" id="9809379at2"/>
<accession>F7NP47</accession>
<dbReference type="InterPro" id="IPR003960">
    <property type="entry name" value="ATPase_AAA_CS"/>
</dbReference>
<proteinExistence type="inferred from homology"/>
<organism evidence="10 11">
    <name type="scientific">Acetonema longum DSM 6540</name>
    <dbReference type="NCBI Taxonomy" id="1009370"/>
    <lineage>
        <taxon>Bacteria</taxon>
        <taxon>Bacillati</taxon>
        <taxon>Bacillota</taxon>
        <taxon>Negativicutes</taxon>
        <taxon>Acetonemataceae</taxon>
        <taxon>Acetonema</taxon>
    </lineage>
</organism>
<dbReference type="Pfam" id="PF02933">
    <property type="entry name" value="CDC48_2"/>
    <property type="match status" value="1"/>
</dbReference>
<reference evidence="10 11" key="1">
    <citation type="journal article" date="2011" name="EMBO J.">
        <title>Structural diversity of bacterial flagellar motors.</title>
        <authorList>
            <person name="Chen S."/>
            <person name="Beeby M."/>
            <person name="Murphy G.E."/>
            <person name="Leadbetter J.R."/>
            <person name="Hendrixson D.R."/>
            <person name="Briegel A."/>
            <person name="Li Z."/>
            <person name="Shi J."/>
            <person name="Tocheva E.I."/>
            <person name="Muller A."/>
            <person name="Dobro M.J."/>
            <person name="Jensen G.J."/>
        </authorList>
    </citation>
    <scope>NUCLEOTIDE SEQUENCE [LARGE SCALE GENOMIC DNA]</scope>
    <source>
        <strain evidence="10 11">DSM 6540</strain>
    </source>
</reference>
<dbReference type="Pfam" id="PF00004">
    <property type="entry name" value="AAA"/>
    <property type="match status" value="2"/>
</dbReference>
<dbReference type="InterPro" id="IPR027417">
    <property type="entry name" value="P-loop_NTPase"/>
</dbReference>
<dbReference type="PANTHER" id="PTHR23077">
    <property type="entry name" value="AAA-FAMILY ATPASE"/>
    <property type="match status" value="1"/>
</dbReference>
<protein>
    <submittedName>
        <fullName evidence="10">AAA family ATPase, CDC48 subfamily protein</fullName>
    </submittedName>
</protein>
<dbReference type="Pfam" id="PF02359">
    <property type="entry name" value="CDC48_N"/>
    <property type="match status" value="1"/>
</dbReference>
<dbReference type="SUPFAM" id="SSF54585">
    <property type="entry name" value="Cdc48 domain 2-like"/>
    <property type="match status" value="1"/>
</dbReference>
<evidence type="ECO:0000256" key="4">
    <source>
        <dbReference type="ARBA" id="ARBA00022840"/>
    </source>
</evidence>
<keyword evidence="11" id="KW-1185">Reference proteome</keyword>
<dbReference type="AlphaFoldDB" id="F7NP47"/>
<dbReference type="GO" id="GO:0005524">
    <property type="term" value="F:ATP binding"/>
    <property type="evidence" value="ECO:0007669"/>
    <property type="project" value="UniProtKB-KW"/>
</dbReference>
<name>F7NP47_9FIRM</name>
<evidence type="ECO:0000259" key="9">
    <source>
        <dbReference type="SMART" id="SM01073"/>
    </source>
</evidence>